<protein>
    <recommendedName>
        <fullName evidence="2">Alpha/beta hydrolase fold-3 domain-containing protein</fullName>
    </recommendedName>
</protein>
<organism evidence="3 4">
    <name type="scientific">Penicillium oxalicum (strain 114-2 / CGMCC 5302)</name>
    <name type="common">Penicillium decumbens</name>
    <dbReference type="NCBI Taxonomy" id="933388"/>
    <lineage>
        <taxon>Eukaryota</taxon>
        <taxon>Fungi</taxon>
        <taxon>Dikarya</taxon>
        <taxon>Ascomycota</taxon>
        <taxon>Pezizomycotina</taxon>
        <taxon>Eurotiomycetes</taxon>
        <taxon>Eurotiomycetidae</taxon>
        <taxon>Eurotiales</taxon>
        <taxon>Aspergillaceae</taxon>
        <taxon>Penicillium</taxon>
    </lineage>
</organism>
<accession>S7ZG61</accession>
<evidence type="ECO:0000259" key="2">
    <source>
        <dbReference type="Pfam" id="PF07859"/>
    </source>
</evidence>
<evidence type="ECO:0000313" key="4">
    <source>
        <dbReference type="Proteomes" id="UP000019376"/>
    </source>
</evidence>
<dbReference type="HOGENOM" id="CLU_042179_0_0_1"/>
<dbReference type="GO" id="GO:0016787">
    <property type="term" value="F:hydrolase activity"/>
    <property type="evidence" value="ECO:0007669"/>
    <property type="project" value="UniProtKB-KW"/>
</dbReference>
<dbReference type="EMBL" id="KB644412">
    <property type="protein sequence ID" value="EPS29680.1"/>
    <property type="molecule type" value="Genomic_DNA"/>
</dbReference>
<dbReference type="InterPro" id="IPR050300">
    <property type="entry name" value="GDXG_lipolytic_enzyme"/>
</dbReference>
<dbReference type="PANTHER" id="PTHR48081:SF18">
    <property type="entry name" value="ALPHA_BETA HYDROLASE FOLD-3 DOMAIN-CONTAINING PROTEIN"/>
    <property type="match status" value="1"/>
</dbReference>
<dbReference type="Pfam" id="PF07859">
    <property type="entry name" value="Abhydrolase_3"/>
    <property type="match status" value="1"/>
</dbReference>
<dbReference type="GO" id="GO:0072330">
    <property type="term" value="P:monocarboxylic acid biosynthetic process"/>
    <property type="evidence" value="ECO:0007669"/>
    <property type="project" value="UniProtKB-ARBA"/>
</dbReference>
<dbReference type="Proteomes" id="UP000019376">
    <property type="component" value="Unassembled WGS sequence"/>
</dbReference>
<dbReference type="SUPFAM" id="SSF53474">
    <property type="entry name" value="alpha/beta-Hydrolases"/>
    <property type="match status" value="1"/>
</dbReference>
<proteinExistence type="predicted"/>
<evidence type="ECO:0000256" key="1">
    <source>
        <dbReference type="ARBA" id="ARBA00022801"/>
    </source>
</evidence>
<dbReference type="InterPro" id="IPR013094">
    <property type="entry name" value="AB_hydrolase_3"/>
</dbReference>
<feature type="domain" description="Alpha/beta hydrolase fold-3" evidence="2">
    <location>
        <begin position="6"/>
        <end position="136"/>
    </location>
</feature>
<keyword evidence="1" id="KW-0378">Hydrolase</keyword>
<dbReference type="Gene3D" id="3.40.50.1820">
    <property type="entry name" value="alpha/beta hydrolase"/>
    <property type="match status" value="1"/>
</dbReference>
<sequence>MEAGAHGPFALKCVAACHARRVAFLEYSLTPEHQYPCQMVQAVAALRYLLENEGLSPENIILGGDSAGGHLVLSLLTHLACPSPYASPVYLQGRQFKAVVGVSPWSKLSWPQAHALRPAPYDFMTKERVEEILHMFNHPSDEVWGLLGEQQELLAVWKKAPPGSRTARSFSRKWLLTIGDAEILYDSCLEFGQGLLDLEVVRIDGRKALDLVQELDYVLAVAPGEAHVQAALDCATGVQNGRMLTSILAFLAAC</sequence>
<dbReference type="PANTHER" id="PTHR48081">
    <property type="entry name" value="AB HYDROLASE SUPERFAMILY PROTEIN C4A8.06C"/>
    <property type="match status" value="1"/>
</dbReference>
<dbReference type="PhylomeDB" id="S7ZG61"/>
<dbReference type="OrthoDB" id="2152029at2759"/>
<dbReference type="eggNOG" id="ENOG502SK9D">
    <property type="taxonomic scope" value="Eukaryota"/>
</dbReference>
<reference evidence="3 4" key="1">
    <citation type="journal article" date="2013" name="PLoS ONE">
        <title>Genomic and secretomic analyses reveal unique features of the lignocellulolytic enzyme system of Penicillium decumbens.</title>
        <authorList>
            <person name="Liu G."/>
            <person name="Zhang L."/>
            <person name="Wei X."/>
            <person name="Zou G."/>
            <person name="Qin Y."/>
            <person name="Ma L."/>
            <person name="Li J."/>
            <person name="Zheng H."/>
            <person name="Wang S."/>
            <person name="Wang C."/>
            <person name="Xun L."/>
            <person name="Zhao G.-P."/>
            <person name="Zhou Z."/>
            <person name="Qu Y."/>
        </authorList>
    </citation>
    <scope>NUCLEOTIDE SEQUENCE [LARGE SCALE GENOMIC DNA]</scope>
    <source>
        <strain evidence="4">114-2 / CGMCC 5302</strain>
    </source>
</reference>
<dbReference type="InterPro" id="IPR029058">
    <property type="entry name" value="AB_hydrolase_fold"/>
</dbReference>
<dbReference type="AlphaFoldDB" id="S7ZG61"/>
<dbReference type="GO" id="GO:0017000">
    <property type="term" value="P:antibiotic biosynthetic process"/>
    <property type="evidence" value="ECO:0007669"/>
    <property type="project" value="UniProtKB-ARBA"/>
</dbReference>
<evidence type="ECO:0000313" key="3">
    <source>
        <dbReference type="EMBL" id="EPS29680.1"/>
    </source>
</evidence>
<gene>
    <name evidence="3" type="ORF">PDE_04630</name>
</gene>
<name>S7ZG61_PENO1</name>
<dbReference type="STRING" id="933388.S7ZG61"/>
<keyword evidence="4" id="KW-1185">Reference proteome</keyword>